<accession>A0A1R1PW49</accession>
<keyword evidence="5" id="KW-1185">Reference proteome</keyword>
<protein>
    <submittedName>
        <fullName evidence="4">Frataxin, mitochondrial</fullName>
    </submittedName>
</protein>
<reference evidence="5" key="1">
    <citation type="submission" date="2017-01" db="EMBL/GenBank/DDBJ databases">
        <authorList>
            <person name="Wang Y."/>
            <person name="White M."/>
            <person name="Kvist S."/>
            <person name="Moncalvo J.-M."/>
        </authorList>
    </citation>
    <scope>NUCLEOTIDE SEQUENCE [LARGE SCALE GENOMIC DNA]</scope>
    <source>
        <strain evidence="5">COL-18-3</strain>
    </source>
</reference>
<dbReference type="PANTHER" id="PTHR16821:SF2">
    <property type="entry name" value="FRATAXIN, MITOCHONDRIAL"/>
    <property type="match status" value="1"/>
</dbReference>
<dbReference type="InterPro" id="IPR036524">
    <property type="entry name" value="Frataxin/CyaY_sf"/>
</dbReference>
<comment type="similarity">
    <text evidence="1">Belongs to the frataxin family.</text>
</comment>
<gene>
    <name evidence="4" type="ORF">AX774_g1266</name>
</gene>
<keyword evidence="2" id="KW-0813">Transport</keyword>
<dbReference type="GO" id="GO:0006879">
    <property type="term" value="P:intracellular iron ion homeostasis"/>
    <property type="evidence" value="ECO:0007669"/>
    <property type="project" value="TreeGrafter"/>
</dbReference>
<evidence type="ECO:0000256" key="2">
    <source>
        <dbReference type="ARBA" id="ARBA00022496"/>
    </source>
</evidence>
<dbReference type="Proteomes" id="UP000188320">
    <property type="component" value="Unassembled WGS sequence"/>
</dbReference>
<dbReference type="InterPro" id="IPR002908">
    <property type="entry name" value="Frataxin/CyaY"/>
</dbReference>
<evidence type="ECO:0000256" key="3">
    <source>
        <dbReference type="ARBA" id="ARBA00023004"/>
    </source>
</evidence>
<dbReference type="GO" id="GO:0016226">
    <property type="term" value="P:iron-sulfur cluster assembly"/>
    <property type="evidence" value="ECO:0007669"/>
    <property type="project" value="InterPro"/>
</dbReference>
<dbReference type="NCBIfam" id="TIGR03421">
    <property type="entry name" value="FeS_CyaY"/>
    <property type="match status" value="1"/>
</dbReference>
<organism evidence="4 5">
    <name type="scientific">Zancudomyces culisetae</name>
    <name type="common">Gut fungus</name>
    <name type="synonym">Smittium culisetae</name>
    <dbReference type="NCBI Taxonomy" id="1213189"/>
    <lineage>
        <taxon>Eukaryota</taxon>
        <taxon>Fungi</taxon>
        <taxon>Fungi incertae sedis</taxon>
        <taxon>Zoopagomycota</taxon>
        <taxon>Kickxellomycotina</taxon>
        <taxon>Harpellomycetes</taxon>
        <taxon>Harpellales</taxon>
        <taxon>Legeriomycetaceae</taxon>
        <taxon>Zancudomyces</taxon>
    </lineage>
</organism>
<dbReference type="PROSITE" id="PS50810">
    <property type="entry name" value="FRATAXIN_2"/>
    <property type="match status" value="1"/>
</dbReference>
<dbReference type="EMBL" id="LSSK01000104">
    <property type="protein sequence ID" value="OMH85205.1"/>
    <property type="molecule type" value="Genomic_DNA"/>
</dbReference>
<dbReference type="GO" id="GO:0051537">
    <property type="term" value="F:2 iron, 2 sulfur cluster binding"/>
    <property type="evidence" value="ECO:0007669"/>
    <property type="project" value="TreeGrafter"/>
</dbReference>
<dbReference type="OrthoDB" id="1897642at2759"/>
<dbReference type="GO" id="GO:0008199">
    <property type="term" value="F:ferric iron binding"/>
    <property type="evidence" value="ECO:0007669"/>
    <property type="project" value="InterPro"/>
</dbReference>
<dbReference type="GO" id="GO:0008198">
    <property type="term" value="F:ferrous iron binding"/>
    <property type="evidence" value="ECO:0007669"/>
    <property type="project" value="TreeGrafter"/>
</dbReference>
<dbReference type="SMART" id="SM01219">
    <property type="entry name" value="Frataxin_Cyay"/>
    <property type="match status" value="1"/>
</dbReference>
<comment type="caution">
    <text evidence="4">The sequence shown here is derived from an EMBL/GenBank/DDBJ whole genome shotgun (WGS) entry which is preliminary data.</text>
</comment>
<dbReference type="AlphaFoldDB" id="A0A1R1PW49"/>
<keyword evidence="2" id="KW-0406">Ion transport</keyword>
<dbReference type="GO" id="GO:0005739">
    <property type="term" value="C:mitochondrion"/>
    <property type="evidence" value="ECO:0007669"/>
    <property type="project" value="TreeGrafter"/>
</dbReference>
<dbReference type="GO" id="GO:0006826">
    <property type="term" value="P:iron ion transport"/>
    <property type="evidence" value="ECO:0007669"/>
    <property type="project" value="UniProtKB-KW"/>
</dbReference>
<keyword evidence="3" id="KW-0408">Iron</keyword>
<dbReference type="PANTHER" id="PTHR16821">
    <property type="entry name" value="FRATAXIN"/>
    <property type="match status" value="1"/>
</dbReference>
<evidence type="ECO:0000313" key="4">
    <source>
        <dbReference type="EMBL" id="OMH85205.1"/>
    </source>
</evidence>
<keyword evidence="2" id="KW-0410">Iron transport</keyword>
<evidence type="ECO:0000313" key="5">
    <source>
        <dbReference type="Proteomes" id="UP000188320"/>
    </source>
</evidence>
<dbReference type="GO" id="GO:0004322">
    <property type="term" value="F:ferroxidase activity"/>
    <property type="evidence" value="ECO:0007669"/>
    <property type="project" value="TreeGrafter"/>
</dbReference>
<dbReference type="Gene3D" id="3.30.920.10">
    <property type="entry name" value="Frataxin/CyaY"/>
    <property type="match status" value="1"/>
</dbReference>
<dbReference type="SUPFAM" id="SSF55387">
    <property type="entry name" value="Frataxin/Nqo15-like"/>
    <property type="match status" value="1"/>
</dbReference>
<evidence type="ECO:0000256" key="1">
    <source>
        <dbReference type="ARBA" id="ARBA00008183"/>
    </source>
</evidence>
<dbReference type="GO" id="GO:0034986">
    <property type="term" value="F:iron chaperone activity"/>
    <property type="evidence" value="ECO:0007669"/>
    <property type="project" value="TreeGrafter"/>
</dbReference>
<dbReference type="Pfam" id="PF01491">
    <property type="entry name" value="Frataxin_Cyay"/>
    <property type="match status" value="1"/>
</dbReference>
<sequence length="74" mass="8393">MGVLNINMGDMGSYVLNQQPPNQQIWFSSPISGPKRFEYNEASKNWIGTKDGKVLEEILKEEIFSLAGIDIEFQ</sequence>
<proteinExistence type="inferred from homology"/>
<name>A0A1R1PW49_ZANCU</name>